<sequence>MLLQCTECHLPYHTYEDVQEHYEMTHPELHRQNNRLHVRIVKRVLNRHQKTYRCHLCYMPFPHALLRDSHVELNECDPEDDSDCEHDDPHPCGPRSRRGSVDSILTKLSKLSRRRASSASHQAS</sequence>
<dbReference type="AlphaFoldDB" id="A0AAD6TX35"/>
<evidence type="ECO:0000313" key="4">
    <source>
        <dbReference type="Proteomes" id="UP001222325"/>
    </source>
</evidence>
<dbReference type="PROSITE" id="PS00028">
    <property type="entry name" value="ZINC_FINGER_C2H2_1"/>
    <property type="match status" value="1"/>
</dbReference>
<dbReference type="InterPro" id="IPR013087">
    <property type="entry name" value="Znf_C2H2_type"/>
</dbReference>
<dbReference type="Proteomes" id="UP001222325">
    <property type="component" value="Unassembled WGS sequence"/>
</dbReference>
<accession>A0AAD6TX35</accession>
<organism evidence="3 4">
    <name type="scientific">Mycena belliarum</name>
    <dbReference type="NCBI Taxonomy" id="1033014"/>
    <lineage>
        <taxon>Eukaryota</taxon>
        <taxon>Fungi</taxon>
        <taxon>Dikarya</taxon>
        <taxon>Basidiomycota</taxon>
        <taxon>Agaricomycotina</taxon>
        <taxon>Agaricomycetes</taxon>
        <taxon>Agaricomycetidae</taxon>
        <taxon>Agaricales</taxon>
        <taxon>Marasmiineae</taxon>
        <taxon>Mycenaceae</taxon>
        <taxon>Mycena</taxon>
    </lineage>
</organism>
<evidence type="ECO:0000313" key="3">
    <source>
        <dbReference type="EMBL" id="KAJ7082374.1"/>
    </source>
</evidence>
<gene>
    <name evidence="3" type="ORF">B0H15DRAFT_1024503</name>
</gene>
<reference evidence="3" key="1">
    <citation type="submission" date="2023-03" db="EMBL/GenBank/DDBJ databases">
        <title>Massive genome expansion in bonnet fungi (Mycena s.s.) driven by repeated elements and novel gene families across ecological guilds.</title>
        <authorList>
            <consortium name="Lawrence Berkeley National Laboratory"/>
            <person name="Harder C.B."/>
            <person name="Miyauchi S."/>
            <person name="Viragh M."/>
            <person name="Kuo A."/>
            <person name="Thoen E."/>
            <person name="Andreopoulos B."/>
            <person name="Lu D."/>
            <person name="Skrede I."/>
            <person name="Drula E."/>
            <person name="Henrissat B."/>
            <person name="Morin E."/>
            <person name="Kohler A."/>
            <person name="Barry K."/>
            <person name="LaButti K."/>
            <person name="Morin E."/>
            <person name="Salamov A."/>
            <person name="Lipzen A."/>
            <person name="Mereny Z."/>
            <person name="Hegedus B."/>
            <person name="Baldrian P."/>
            <person name="Stursova M."/>
            <person name="Weitz H."/>
            <person name="Taylor A."/>
            <person name="Grigoriev I.V."/>
            <person name="Nagy L.G."/>
            <person name="Martin F."/>
            <person name="Kauserud H."/>
        </authorList>
    </citation>
    <scope>NUCLEOTIDE SEQUENCE</scope>
    <source>
        <strain evidence="3">CBHHK173m</strain>
    </source>
</reference>
<keyword evidence="4" id="KW-1185">Reference proteome</keyword>
<dbReference type="EMBL" id="JARJCN010000045">
    <property type="protein sequence ID" value="KAJ7082374.1"/>
    <property type="molecule type" value="Genomic_DNA"/>
</dbReference>
<evidence type="ECO:0000256" key="1">
    <source>
        <dbReference type="SAM" id="MobiDB-lite"/>
    </source>
</evidence>
<protein>
    <recommendedName>
        <fullName evidence="2">C2H2-type domain-containing protein</fullName>
    </recommendedName>
</protein>
<feature type="domain" description="C2H2-type" evidence="2">
    <location>
        <begin position="5"/>
        <end position="26"/>
    </location>
</feature>
<name>A0AAD6TX35_9AGAR</name>
<comment type="caution">
    <text evidence="3">The sequence shown here is derived from an EMBL/GenBank/DDBJ whole genome shotgun (WGS) entry which is preliminary data.</text>
</comment>
<evidence type="ECO:0000259" key="2">
    <source>
        <dbReference type="PROSITE" id="PS00028"/>
    </source>
</evidence>
<feature type="compositionally biased region" description="Acidic residues" evidence="1">
    <location>
        <begin position="77"/>
        <end position="86"/>
    </location>
</feature>
<proteinExistence type="predicted"/>
<feature type="region of interest" description="Disordered" evidence="1">
    <location>
        <begin position="77"/>
        <end position="124"/>
    </location>
</feature>